<organism evidence="1 2">
    <name type="scientific">Rhabditophanes sp. KR3021</name>
    <dbReference type="NCBI Taxonomy" id="114890"/>
    <lineage>
        <taxon>Eukaryota</taxon>
        <taxon>Metazoa</taxon>
        <taxon>Ecdysozoa</taxon>
        <taxon>Nematoda</taxon>
        <taxon>Chromadorea</taxon>
        <taxon>Rhabditida</taxon>
        <taxon>Tylenchina</taxon>
        <taxon>Panagrolaimomorpha</taxon>
        <taxon>Strongyloidoidea</taxon>
        <taxon>Alloionematidae</taxon>
        <taxon>Rhabditophanes</taxon>
    </lineage>
</organism>
<accession>A0AC35TFQ8</accession>
<proteinExistence type="predicted"/>
<name>A0AC35TFQ8_9BILA</name>
<dbReference type="WBParaSite" id="RSKR_0000009000.1">
    <property type="protein sequence ID" value="RSKR_0000009000.1"/>
    <property type="gene ID" value="RSKR_0000009000"/>
</dbReference>
<evidence type="ECO:0000313" key="2">
    <source>
        <dbReference type="WBParaSite" id="RSKR_0000009000.1"/>
    </source>
</evidence>
<evidence type="ECO:0000313" key="1">
    <source>
        <dbReference type="Proteomes" id="UP000095286"/>
    </source>
</evidence>
<dbReference type="Proteomes" id="UP000095286">
    <property type="component" value="Unplaced"/>
</dbReference>
<sequence length="331" mass="38330">MPINYFFNGSIINNYYDCSFKPYQLHESMKRPNLSVGIVYIILSLVFIIIYLPFLLAMRRNVFMKHSYYKLQFMIGCINVIFLVVHGICSGVLALEGSFYCVQPELIFVLGSVSVGLWGAYSITIIILAFNRCLSIYDGQLTYQMFGKKKAWYWMSGPVLYFIGLTAFTHPLIFSTKHKTWLFNPFTEYPKIKTGLESDINVVFLFNNYAVIVSITFIYGFFYIIGVMKRSIRHEKATKETSYSRQSFNQTALMALILTSSCFFLLFTHFQHHHQLYVTHEIVFICSNGLPSILFHFFAKQLKSKFSTLITYNPKVKLITLSSNFKVKTIA</sequence>
<protein>
    <submittedName>
        <fullName evidence="2">Serpentine Receptor, class T</fullName>
    </submittedName>
</protein>
<reference evidence="2" key="1">
    <citation type="submission" date="2016-11" db="UniProtKB">
        <authorList>
            <consortium name="WormBaseParasite"/>
        </authorList>
    </citation>
    <scope>IDENTIFICATION</scope>
    <source>
        <strain evidence="2">KR3021</strain>
    </source>
</reference>